<keyword evidence="10 13" id="KW-0067">ATP-binding</keyword>
<evidence type="ECO:0000256" key="3">
    <source>
        <dbReference type="ARBA" id="ARBA00012584"/>
    </source>
</evidence>
<dbReference type="Gene3D" id="3.40.50.11030">
    <property type="entry name" value="Threonylcarbamoyl-AMP synthase, C-terminal domain"/>
    <property type="match status" value="1"/>
</dbReference>
<dbReference type="Pfam" id="PF03481">
    <property type="entry name" value="Sua5_C"/>
    <property type="match status" value="1"/>
</dbReference>
<evidence type="ECO:0000256" key="8">
    <source>
        <dbReference type="ARBA" id="ARBA00022695"/>
    </source>
</evidence>
<dbReference type="InterPro" id="IPR050156">
    <property type="entry name" value="TC-AMP_synthase_SUA5"/>
</dbReference>
<comment type="function">
    <text evidence="13">Required for the formation of a threonylcarbamoyl group on adenosine at position 37 (t(6)A37) in tRNAs that read codons beginning with adenine.</text>
</comment>
<dbReference type="InterPro" id="IPR038385">
    <property type="entry name" value="Sua5/YwlC_C"/>
</dbReference>
<comment type="catalytic activity">
    <reaction evidence="12 13">
        <text>L-threonine + hydrogencarbonate + ATP = L-threonylcarbamoyladenylate + diphosphate + H2O</text>
        <dbReference type="Rhea" id="RHEA:36407"/>
        <dbReference type="ChEBI" id="CHEBI:15377"/>
        <dbReference type="ChEBI" id="CHEBI:17544"/>
        <dbReference type="ChEBI" id="CHEBI:30616"/>
        <dbReference type="ChEBI" id="CHEBI:33019"/>
        <dbReference type="ChEBI" id="CHEBI:57926"/>
        <dbReference type="ChEBI" id="CHEBI:73682"/>
        <dbReference type="EC" id="2.7.7.87"/>
    </reaction>
</comment>
<dbReference type="PANTHER" id="PTHR17490:SF16">
    <property type="entry name" value="THREONYLCARBAMOYL-AMP SYNTHASE"/>
    <property type="match status" value="1"/>
</dbReference>
<evidence type="ECO:0000256" key="7">
    <source>
        <dbReference type="ARBA" id="ARBA00022694"/>
    </source>
</evidence>
<keyword evidence="8 13" id="KW-0548">Nucleotidyltransferase</keyword>
<comment type="similarity">
    <text evidence="2 13">Belongs to the SUA5 family.</text>
</comment>
<dbReference type="PIRSF" id="PIRSF004930">
    <property type="entry name" value="Tln_factor_SUA5"/>
    <property type="match status" value="1"/>
</dbReference>
<dbReference type="Proteomes" id="UP001501671">
    <property type="component" value="Unassembled WGS sequence"/>
</dbReference>
<accession>A0ABP8GS30</accession>
<evidence type="ECO:0000256" key="9">
    <source>
        <dbReference type="ARBA" id="ARBA00022741"/>
    </source>
</evidence>
<evidence type="ECO:0000313" key="16">
    <source>
        <dbReference type="Proteomes" id="UP001501671"/>
    </source>
</evidence>
<dbReference type="RefSeq" id="WP_345248026.1">
    <property type="nucleotide sequence ID" value="NZ_BAABFO010000006.1"/>
</dbReference>
<dbReference type="Pfam" id="PF01300">
    <property type="entry name" value="Sua5_yciO_yrdC"/>
    <property type="match status" value="1"/>
</dbReference>
<protein>
    <recommendedName>
        <fullName evidence="4 13">Threonylcarbamoyl-AMP synthase</fullName>
        <shortName evidence="13">TC-AMP synthase</shortName>
        <ecNumber evidence="3 13">2.7.7.87</ecNumber>
    </recommendedName>
    <alternativeName>
        <fullName evidence="11 13">L-threonylcarbamoyladenylate synthase</fullName>
    </alternativeName>
</protein>
<evidence type="ECO:0000313" key="15">
    <source>
        <dbReference type="EMBL" id="GAA4329136.1"/>
    </source>
</evidence>
<reference evidence="16" key="1">
    <citation type="journal article" date="2019" name="Int. J. Syst. Evol. Microbiol.">
        <title>The Global Catalogue of Microorganisms (GCM) 10K type strain sequencing project: providing services to taxonomists for standard genome sequencing and annotation.</title>
        <authorList>
            <consortium name="The Broad Institute Genomics Platform"/>
            <consortium name="The Broad Institute Genome Sequencing Center for Infectious Disease"/>
            <person name="Wu L."/>
            <person name="Ma J."/>
        </authorList>
    </citation>
    <scope>NUCLEOTIDE SEQUENCE [LARGE SCALE GENOMIC DNA]</scope>
    <source>
        <strain evidence="16">JCM 17666</strain>
    </source>
</reference>
<evidence type="ECO:0000259" key="14">
    <source>
        <dbReference type="PROSITE" id="PS51163"/>
    </source>
</evidence>
<dbReference type="EC" id="2.7.7.87" evidence="3 13"/>
<keyword evidence="6 13" id="KW-0808">Transferase</keyword>
<dbReference type="EMBL" id="BAABFO010000006">
    <property type="protein sequence ID" value="GAA4329136.1"/>
    <property type="molecule type" value="Genomic_DNA"/>
</dbReference>
<organism evidence="15 16">
    <name type="scientific">Pigmentiphaga soli</name>
    <dbReference type="NCBI Taxonomy" id="1007095"/>
    <lineage>
        <taxon>Bacteria</taxon>
        <taxon>Pseudomonadati</taxon>
        <taxon>Pseudomonadota</taxon>
        <taxon>Betaproteobacteria</taxon>
        <taxon>Burkholderiales</taxon>
        <taxon>Alcaligenaceae</taxon>
        <taxon>Pigmentiphaga</taxon>
    </lineage>
</organism>
<comment type="caution">
    <text evidence="15">The sequence shown here is derived from an EMBL/GenBank/DDBJ whole genome shotgun (WGS) entry which is preliminary data.</text>
</comment>
<feature type="domain" description="YrdC-like" evidence="14">
    <location>
        <begin position="10"/>
        <end position="196"/>
    </location>
</feature>
<evidence type="ECO:0000256" key="6">
    <source>
        <dbReference type="ARBA" id="ARBA00022679"/>
    </source>
</evidence>
<dbReference type="NCBIfam" id="TIGR00057">
    <property type="entry name" value="L-threonylcarbamoyladenylate synthase"/>
    <property type="match status" value="1"/>
</dbReference>
<proteinExistence type="inferred from homology"/>
<dbReference type="InterPro" id="IPR010923">
    <property type="entry name" value="T(6)A37_SUA5"/>
</dbReference>
<dbReference type="PANTHER" id="PTHR17490">
    <property type="entry name" value="SUA5"/>
    <property type="match status" value="1"/>
</dbReference>
<comment type="subcellular location">
    <subcellularLocation>
        <location evidence="1 13">Cytoplasm</location>
    </subcellularLocation>
</comment>
<dbReference type="SUPFAM" id="SSF55821">
    <property type="entry name" value="YrdC/RibB"/>
    <property type="match status" value="1"/>
</dbReference>
<gene>
    <name evidence="15" type="ORF">GCM10023144_15590</name>
</gene>
<evidence type="ECO:0000256" key="1">
    <source>
        <dbReference type="ARBA" id="ARBA00004496"/>
    </source>
</evidence>
<evidence type="ECO:0000256" key="13">
    <source>
        <dbReference type="PIRNR" id="PIRNR004930"/>
    </source>
</evidence>
<evidence type="ECO:0000256" key="10">
    <source>
        <dbReference type="ARBA" id="ARBA00022840"/>
    </source>
</evidence>
<keyword evidence="7 13" id="KW-0819">tRNA processing</keyword>
<name>A0ABP8GS30_9BURK</name>
<dbReference type="InterPro" id="IPR005145">
    <property type="entry name" value="Sua5_C"/>
</dbReference>
<evidence type="ECO:0000256" key="5">
    <source>
        <dbReference type="ARBA" id="ARBA00022490"/>
    </source>
</evidence>
<dbReference type="Gene3D" id="3.90.870.10">
    <property type="entry name" value="DHBP synthase"/>
    <property type="match status" value="1"/>
</dbReference>
<evidence type="ECO:0000256" key="2">
    <source>
        <dbReference type="ARBA" id="ARBA00007663"/>
    </source>
</evidence>
<dbReference type="PROSITE" id="PS51163">
    <property type="entry name" value="YRDC"/>
    <property type="match status" value="1"/>
</dbReference>
<evidence type="ECO:0000256" key="4">
    <source>
        <dbReference type="ARBA" id="ARBA00015492"/>
    </source>
</evidence>
<dbReference type="InterPro" id="IPR006070">
    <property type="entry name" value="Sua5-like_dom"/>
</dbReference>
<evidence type="ECO:0000256" key="12">
    <source>
        <dbReference type="ARBA" id="ARBA00048366"/>
    </source>
</evidence>
<keyword evidence="16" id="KW-1185">Reference proteome</keyword>
<keyword evidence="5 13" id="KW-0963">Cytoplasm</keyword>
<dbReference type="InterPro" id="IPR017945">
    <property type="entry name" value="DHBP_synth_RibB-like_a/b_dom"/>
</dbReference>
<sequence>MAARIDFPTQAAIDEAVAVLRAGGLIGLPTETVYGLAGDAANPAAVAAIFAAKGRPNDHPVIVHVAPGADLSRWAARVPDDARRLIDAWWPGPLTLILPRAQGVDDAVTGGQDTVGLRCPSHPVAQAVLAAFGGGVAAPSANRFGRVSPTTAQHVAGEFGDAVPLVLDGGACEVGIESTIVDVSGDAPVLLRPGHIAAADLARTLGRPVLTRAQAEALRATPRVSGALAAHYAPRTPLELVAAEALPARLAAARAAGQAVGAWSRRDPGGAARWLAAPAEPEAYAHQLYAALRALDGHGLDLLLVEAPPDGERWAGVRDRLGRAAVGSGPGTPV</sequence>
<evidence type="ECO:0000256" key="11">
    <source>
        <dbReference type="ARBA" id="ARBA00029774"/>
    </source>
</evidence>
<keyword evidence="9 13" id="KW-0547">Nucleotide-binding</keyword>